<dbReference type="Ensembl" id="ENSPTXT00000028675.1">
    <property type="protein sequence ID" value="ENSPTXP00000027825.1"/>
    <property type="gene ID" value="ENSPTXG00000019088.1"/>
</dbReference>
<evidence type="ECO:0000256" key="19">
    <source>
        <dbReference type="ARBA" id="ARBA00023329"/>
    </source>
</evidence>
<reference evidence="24" key="1">
    <citation type="submission" date="2025-08" db="UniProtKB">
        <authorList>
            <consortium name="Ensembl"/>
        </authorList>
    </citation>
    <scope>IDENTIFICATION</scope>
</reference>
<dbReference type="Pfam" id="PF02815">
    <property type="entry name" value="MIR"/>
    <property type="match status" value="1"/>
</dbReference>
<feature type="domain" description="MIR" evidence="23">
    <location>
        <begin position="295"/>
        <end position="363"/>
    </location>
</feature>
<feature type="transmembrane region" description="Helical" evidence="21">
    <location>
        <begin position="2388"/>
        <end position="2411"/>
    </location>
</feature>
<keyword evidence="6 21" id="KW-0109">Calcium transport</keyword>
<evidence type="ECO:0000256" key="18">
    <source>
        <dbReference type="ARBA" id="ARBA00023303"/>
    </source>
</evidence>
<evidence type="ECO:0000256" key="5">
    <source>
        <dbReference type="ARBA" id="ARBA00022553"/>
    </source>
</evidence>
<comment type="domain">
    <text evidence="21">Composed of a large N-terminal cytoplasmic domain (CD) followed by a juxtamembrane domain (JD) and a transmembrane domain (TMD).</text>
</comment>
<proteinExistence type="inferred from homology"/>
<comment type="subcellular location">
    <subcellularLocation>
        <location evidence="2">Cytoplasmic vesicle</location>
        <location evidence="2">Secretory vesicle membrane</location>
        <topology evidence="2">Multi-pass membrane protein</topology>
    </subcellularLocation>
    <subcellularLocation>
        <location evidence="1 21">Endoplasmic reticulum membrane</location>
        <topology evidence="1 21">Multi-pass membrane protein</topology>
    </subcellularLocation>
</comment>
<dbReference type="Proteomes" id="UP000472273">
    <property type="component" value="Unplaced"/>
</dbReference>
<dbReference type="GO" id="GO:0005789">
    <property type="term" value="C:endoplasmic reticulum membrane"/>
    <property type="evidence" value="ECO:0007669"/>
    <property type="project" value="UniProtKB-SubCell"/>
</dbReference>
<comment type="catalytic activity">
    <reaction evidence="20">
        <text>Ca(2+)(in) = Ca(2+)(out)</text>
        <dbReference type="Rhea" id="RHEA:29671"/>
        <dbReference type="ChEBI" id="CHEBI:29108"/>
    </reaction>
</comment>
<keyword evidence="14 21" id="KW-0472">Membrane</keyword>
<keyword evidence="9" id="KW-0677">Repeat</keyword>
<dbReference type="InterPro" id="IPR014821">
    <property type="entry name" value="Ins145_P3_rcpt"/>
</dbReference>
<keyword evidence="19" id="KW-0968">Cytoplasmic vesicle</keyword>
<organism evidence="24 25">
    <name type="scientific">Pseudonaja textilis</name>
    <name type="common">Eastern brown snake</name>
    <dbReference type="NCBI Taxonomy" id="8673"/>
    <lineage>
        <taxon>Eukaryota</taxon>
        <taxon>Metazoa</taxon>
        <taxon>Chordata</taxon>
        <taxon>Craniata</taxon>
        <taxon>Vertebrata</taxon>
        <taxon>Euteleostomi</taxon>
        <taxon>Lepidosauria</taxon>
        <taxon>Squamata</taxon>
        <taxon>Bifurcata</taxon>
        <taxon>Unidentata</taxon>
        <taxon>Episquamata</taxon>
        <taxon>Toxicofera</taxon>
        <taxon>Serpentes</taxon>
        <taxon>Colubroidea</taxon>
        <taxon>Elapidae</taxon>
        <taxon>Hydrophiinae</taxon>
        <taxon>Pseudonaja</taxon>
    </lineage>
</organism>
<dbReference type="PROSITE" id="PS50919">
    <property type="entry name" value="MIR"/>
    <property type="match status" value="3"/>
</dbReference>
<evidence type="ECO:0000256" key="15">
    <source>
        <dbReference type="ARBA" id="ARBA00023157"/>
    </source>
</evidence>
<keyword evidence="8 21" id="KW-0812">Transmembrane</keyword>
<evidence type="ECO:0000256" key="2">
    <source>
        <dbReference type="ARBA" id="ARBA00004638"/>
    </source>
</evidence>
<dbReference type="Gene3D" id="2.80.10.50">
    <property type="match status" value="2"/>
</dbReference>
<evidence type="ECO:0000256" key="20">
    <source>
        <dbReference type="ARBA" id="ARBA00036634"/>
    </source>
</evidence>
<keyword evidence="11 21" id="KW-0106">Calcium</keyword>
<dbReference type="Pfam" id="PF01365">
    <property type="entry name" value="RYDR_ITPR"/>
    <property type="match status" value="2"/>
</dbReference>
<evidence type="ECO:0000256" key="16">
    <source>
        <dbReference type="ARBA" id="ARBA00023170"/>
    </source>
</evidence>
<dbReference type="PANTHER" id="PTHR45816:SF1">
    <property type="entry name" value="INOSITOL 1,4,5-TRISPHOSPHATE RECEPTOR"/>
    <property type="match status" value="1"/>
</dbReference>
<dbReference type="GO" id="GO:0005220">
    <property type="term" value="F:inositol 1,4,5-trisphosphate-gated calcium channel activity"/>
    <property type="evidence" value="ECO:0007669"/>
    <property type="project" value="UniProtKB-UniRule"/>
</dbReference>
<evidence type="ECO:0000256" key="4">
    <source>
        <dbReference type="ARBA" id="ARBA00022448"/>
    </source>
</evidence>
<keyword evidence="10 21" id="KW-0256">Endoplasmic reticulum</keyword>
<feature type="coiled-coil region" evidence="22">
    <location>
        <begin position="2519"/>
        <end position="2546"/>
    </location>
</feature>
<evidence type="ECO:0000256" key="12">
    <source>
        <dbReference type="ARBA" id="ARBA00022989"/>
    </source>
</evidence>
<evidence type="ECO:0000256" key="10">
    <source>
        <dbReference type="ARBA" id="ARBA00022824"/>
    </source>
</evidence>
<sequence length="2561" mass="294622">MNEMSSFLHIGDIVSLYAEGSVNGFISTLGLVDDRCVVEPAAGDLDNPPKKFRDCLFRVCPMNRYSAQKQYWKAKQTKQDKDKIADVVLLQKLQHAAQMEQKQNETENKKVHGDVVKYGSVIQLLHMKSNKYLTVNKRLPALLEKNAMRVTLDATGNEGSWLFIQPFWKLRSNGDNVVVGDKVILNPVNAGQPLHASNYELADNPGCKEVNSVNCNTSWKINLFMKFRDHMEEVLKGGDVVRLFHAEQEKFLTCDEYKSKLHVFLRTTLRQSATSATSSNALWEVEVVHHDPCRGGAGHWNGLYRFKHLATGNYLAAEENPGYKGEVGTNRASRRFTGEKIKYRLVAVPHGNDIASLFELDPTTLQKTDSFVPRNSYVRLRHLCTNTWIQSTNVPIDIDEERPIRLMLGTCPTKEDKEAFAIVSVPVSEIRDLDFANDASYMLANVVEKMNEGFLSQNDRRFVIQLLEDLVFFVSDVPNNGQNVLDIVITKANRERQKLMREQNILKQIFGILKAPFKEKGEEGPLVRLEELSDQKNAPYQYMFRLCYRVLRHSQEDYRKNQEHIAKQFGMMQSQIGYDILAEDTITALLHNNRKLLEKHITKTEVETFVSLVRKNREPRFLDYLSDLCVSNHVAIPVTQELICKLSSVIEFSEEEVWLTWTDRNNDHHEKSIRQLAQEARAGNAHDENVLSYYRYQLKLFARMCMDRQYLAIKEISKQLGVELIFLCMADEMLPFDLRASFCHLMLHVHVDRDPQEKVMPVKFARLWTEIPTAITIKDYDSSVNSSRDDKKNKFASTMEFVEDYLNNVVSEAVPFANEEKNKLTFEVRNLPLICCGSFSPIAKITFVSLEIVFYVLRRIQDFVLRKNVRRSIHGVGQMMSTMMLSRKQSIFGSSNMNAVVVPEPADRGRSIENENIVVMETKLKILEILQFILNVRLDYRISYLLSVFKKEFVEVFPMQDSAADGTAPAFDSTTATMNLDRIGEQAEAMFGVGMLEVDDEGGRMFLRVLIHLTMHDYPPLVSGSLQLLFKHFSQRQEVLHTFKQVQLLISAQDVENYKVIKSELDKLRMMVEKSELWVEKKGNSKGENGQEGEKKEKKEVNSHQGVEYISLIPSFNICFLYYVQILERLNKMCGVGEQMRKKQQRLLKNMDAHKVMLDLLQIPYEKGDTKMLEILRLTHQFLQKFCAGNQENQTLLHKHLNLFLTPGLLEAETMQHIFLNNYQLCSEISEGVLQHFIHCLATHGRHVQYLDFLHTIIKAEGKYIKKCQDMIMTEITNAGDDVVVFYNDKTSLVNMLEMMTAARDGIEENSPLMYHISLVDLLAACAEGKNVYTEIKCTSLLPLEDVVRVVTHEDCITEVKIAYVNFVNHCYVDTEVEMKEIYTSNHIWTLFENFTLDMARVCKKREKRLSDPALEKYVLTVVLDTINAFFSSPFSENSTSLQTHQTIVVQLLQSTMRLLECPWLQQQQKSSVEACIRTLAMVAKSRSIALPMDLDAHASSLLNSSSISNAQRNASNYKTASRTFPRVSATTNQWDYKNIIEKLQDIINALEERLQPLVEAELSVLVDVLHCPELLFMEGTEAYQRCESGGFLSKLVQHTKDLMATEEKLCIKVLRTLQQMLVKRNKYGDRGNTLRKMLLANYLQTKKTGSKGEIVDSSGIGKWGTRQDQDWSVIAAVQCRLDREGATKLVSDLIMNTKNEKIFQESIRLAIRLLDGGNTEIQKSFYNLMTSDKKSEKFFKVVHDRMKKAQQEVKSTVTVNMSDIGNKPREEFLFAGRVTTFMLPNAPSSRYAMGAGFHSAHDARDRNQNNEMSMSVLIMEPILRFLQLLCENHNRDLQNFLRCQNNKTNYNLVCETLQFLDIMCGSTTGRLGLLGLYINEYNVALITQTLETLTEYCQGPCHENQSCIVTHESNGIDIITALILNDISPLCKYRMDVVLQLKDNASKLLLALMESRHDSENAERILISLRPQELVRKIRGFRDLILHNKQLTQMLKSTTPVQEEEEDPLAYYEKHTSQIEIVRLDRSMEQIIFPVPSICQFLTKETKNRLFTTTEQDEQGSKVSDFFEQSSFLHNEMEWQRKLRSNRLMYWFARRMTLWGSISFNLAVFINIIIAFFYPYVEASSMGLLDSPLIPLLSWFLICFSIMALFTQRYGLRPLLVALILLCIYHLGIGLTLNILGALNLTNKIVFVVSFVGNRGTFIRGYKAMIMDMEFLYHVAYILTSVLGLFVHELFYSILLFDLIYREETLFNVIKSVTRNGRSILLTALLALILVYLFSIVGFLFLKDDFIMEVDPLSNIRSKEILNHLLSILSVCLQQNYSRLFIFCSVVSIPEEEDNTERACDTLLMCIVTVLNHGLRNGGGVGDILRKPSKDESLFPARVIYDLLFFFIVIIIVLNLIFGVIIDTFADLRSEKQKKEEILKTTCFICGLERDKFDNKTVSFEEHIKFEHNMWNYLYFIVLVRVKNKTDYTGPESYVAQMIKNKNLDWFPRMRAMSLVSNEGEGEQNEIRCLQDKLNCTMKLVSHLTSQLNELKEQMTEQRKRRQRMGFVDVQNTVHH</sequence>
<dbReference type="GO" id="GO:0051209">
    <property type="term" value="P:release of sequestered calcium ion into cytosol"/>
    <property type="evidence" value="ECO:0007669"/>
    <property type="project" value="UniProtKB-UniRule"/>
</dbReference>
<evidence type="ECO:0000256" key="14">
    <source>
        <dbReference type="ARBA" id="ARBA00023136"/>
    </source>
</evidence>
<dbReference type="FunFam" id="2.80.10.50:FF:000028">
    <property type="entry name" value="Inositol 1,4,5-trisphosphate receptor type 3"/>
    <property type="match status" value="1"/>
</dbReference>
<dbReference type="Pfam" id="PF08709">
    <property type="entry name" value="Ins145_P3_rec"/>
    <property type="match status" value="1"/>
</dbReference>
<evidence type="ECO:0000256" key="1">
    <source>
        <dbReference type="ARBA" id="ARBA00004477"/>
    </source>
</evidence>
<dbReference type="InterPro" id="IPR035910">
    <property type="entry name" value="RyR/IP3R_RIH_dom_sf"/>
</dbReference>
<evidence type="ECO:0000256" key="9">
    <source>
        <dbReference type="ARBA" id="ARBA00022737"/>
    </source>
</evidence>
<feature type="transmembrane region" description="Helical" evidence="21">
    <location>
        <begin position="2220"/>
        <end position="2245"/>
    </location>
</feature>
<dbReference type="InterPro" id="IPR000699">
    <property type="entry name" value="RIH_dom"/>
</dbReference>
<dbReference type="SMART" id="SM00472">
    <property type="entry name" value="MIR"/>
    <property type="match status" value="4"/>
</dbReference>
<dbReference type="InterPro" id="IPR000493">
    <property type="entry name" value="InsP3_rcpt"/>
</dbReference>
<dbReference type="InterPro" id="IPR005821">
    <property type="entry name" value="Ion_trans_dom"/>
</dbReference>
<dbReference type="Pfam" id="PF00520">
    <property type="entry name" value="Ion_trans"/>
    <property type="match status" value="1"/>
</dbReference>
<dbReference type="Pfam" id="PF08454">
    <property type="entry name" value="RIH_assoc"/>
    <property type="match status" value="1"/>
</dbReference>
<comment type="function">
    <text evidence="21">Receptor for inositol 1,4,5-trisphosphate, a second messenger that mediates the release of intracellular calcium.</text>
</comment>
<evidence type="ECO:0000259" key="23">
    <source>
        <dbReference type="PROSITE" id="PS50919"/>
    </source>
</evidence>
<dbReference type="InterPro" id="IPR016093">
    <property type="entry name" value="MIR_motif"/>
</dbReference>
<evidence type="ECO:0000256" key="22">
    <source>
        <dbReference type="SAM" id="Coils"/>
    </source>
</evidence>
<reference evidence="24" key="2">
    <citation type="submission" date="2025-09" db="UniProtKB">
        <authorList>
            <consortium name="Ensembl"/>
        </authorList>
    </citation>
    <scope>IDENTIFICATION</scope>
</reference>
<dbReference type="InterPro" id="IPR015925">
    <property type="entry name" value="Ryanodine_IP3_receptor"/>
</dbReference>
<dbReference type="FunFam" id="2.80.10.50:FF:000002">
    <property type="entry name" value="Inositol 1,4,5-trisphosphate receptor type 2"/>
    <property type="match status" value="1"/>
</dbReference>
<comment type="subunit">
    <text evidence="21">Homotetramer.</text>
</comment>
<evidence type="ECO:0000256" key="3">
    <source>
        <dbReference type="ARBA" id="ARBA00009453"/>
    </source>
</evidence>
<protein>
    <recommendedName>
        <fullName evidence="21">Inositol 1,4,5-trisphosphate receptor</fullName>
    </recommendedName>
</protein>
<keyword evidence="4 21" id="KW-0813">Transport</keyword>
<dbReference type="InterPro" id="IPR036300">
    <property type="entry name" value="MIR_dom_sf"/>
</dbReference>
<keyword evidence="18 21" id="KW-0407">Ion channel</keyword>
<keyword evidence="7 21" id="KW-0107">Calcium channel</keyword>
<keyword evidence="25" id="KW-1185">Reference proteome</keyword>
<keyword evidence="15" id="KW-1015">Disulfide bond</keyword>
<feature type="transmembrane region" description="Helical" evidence="21">
    <location>
        <begin position="2265"/>
        <end position="2287"/>
    </location>
</feature>
<evidence type="ECO:0000256" key="17">
    <source>
        <dbReference type="ARBA" id="ARBA00023286"/>
    </source>
</evidence>
<keyword evidence="12 21" id="KW-1133">Transmembrane helix</keyword>
<dbReference type="Gene3D" id="1.10.287.70">
    <property type="match status" value="1"/>
</dbReference>
<gene>
    <name evidence="24" type="primary">LOC113446972</name>
</gene>
<keyword evidence="5" id="KW-0597">Phosphoprotein</keyword>
<dbReference type="InterPro" id="IPR013662">
    <property type="entry name" value="RIH_assoc-dom"/>
</dbReference>
<evidence type="ECO:0000313" key="25">
    <source>
        <dbReference type="Proteomes" id="UP000472273"/>
    </source>
</evidence>
<keyword evidence="16 21" id="KW-0675">Receptor</keyword>
<feature type="domain" description="MIR" evidence="23">
    <location>
        <begin position="113"/>
        <end position="173"/>
    </location>
</feature>
<dbReference type="FunFam" id="1.25.10.30:FF:000001">
    <property type="entry name" value="Inositol 1,4,5-trisphosphate receptor, type 2"/>
    <property type="match status" value="1"/>
</dbReference>
<dbReference type="GO" id="GO:0030658">
    <property type="term" value="C:transport vesicle membrane"/>
    <property type="evidence" value="ECO:0007669"/>
    <property type="project" value="UniProtKB-SubCell"/>
</dbReference>
<evidence type="ECO:0000256" key="8">
    <source>
        <dbReference type="ARBA" id="ARBA00022692"/>
    </source>
</evidence>
<dbReference type="SUPFAM" id="SSF100909">
    <property type="entry name" value="IP3 receptor type 1 binding core, domain 2"/>
    <property type="match status" value="2"/>
</dbReference>
<evidence type="ECO:0000256" key="6">
    <source>
        <dbReference type="ARBA" id="ARBA00022568"/>
    </source>
</evidence>
<dbReference type="PRINTS" id="PR00779">
    <property type="entry name" value="INSP3RECEPTR"/>
</dbReference>
<feature type="transmembrane region" description="Helical" evidence="21">
    <location>
        <begin position="2134"/>
        <end position="2152"/>
    </location>
</feature>
<feature type="transmembrane region" description="Helical" evidence="21">
    <location>
        <begin position="2098"/>
        <end position="2122"/>
    </location>
</feature>
<evidence type="ECO:0000256" key="13">
    <source>
        <dbReference type="ARBA" id="ARBA00023065"/>
    </source>
</evidence>
<keyword evidence="22" id="KW-0175">Coiled coil</keyword>
<accession>A0A670ZYE9</accession>
<name>A0A670ZYE9_PSETE</name>
<evidence type="ECO:0000256" key="11">
    <source>
        <dbReference type="ARBA" id="ARBA00022837"/>
    </source>
</evidence>
<feature type="transmembrane region" description="Helical" evidence="21">
    <location>
        <begin position="2159"/>
        <end position="2181"/>
    </location>
</feature>
<dbReference type="GO" id="GO:0070679">
    <property type="term" value="F:inositol 1,4,5 trisphosphate binding"/>
    <property type="evidence" value="ECO:0007669"/>
    <property type="project" value="UniProtKB-UniRule"/>
</dbReference>
<keyword evidence="17 21" id="KW-1071">Ligand-gated ion channel</keyword>
<feature type="domain" description="MIR" evidence="23">
    <location>
        <begin position="232"/>
        <end position="288"/>
    </location>
</feature>
<dbReference type="PANTHER" id="PTHR45816">
    <property type="entry name" value="MIR DOMAIN-CONTAINING PROTEIN"/>
    <property type="match status" value="1"/>
</dbReference>
<dbReference type="Gene3D" id="1.25.10.30">
    <property type="entry name" value="IP3 receptor type 1 binding core, RIH domain"/>
    <property type="match status" value="1"/>
</dbReference>
<evidence type="ECO:0000256" key="21">
    <source>
        <dbReference type="RuleBase" id="RU368044"/>
    </source>
</evidence>
<evidence type="ECO:0000313" key="24">
    <source>
        <dbReference type="Ensembl" id="ENSPTXP00000027825.1"/>
    </source>
</evidence>
<comment type="similarity">
    <text evidence="3 21">Belongs to the InsP3 receptor family.</text>
</comment>
<keyword evidence="13 21" id="KW-0406">Ion transport</keyword>
<dbReference type="GeneTree" id="ENSGT00940000157078"/>
<evidence type="ECO:0000256" key="7">
    <source>
        <dbReference type="ARBA" id="ARBA00022673"/>
    </source>
</evidence>
<dbReference type="SUPFAM" id="SSF82109">
    <property type="entry name" value="MIR domain"/>
    <property type="match status" value="2"/>
</dbReference>